<dbReference type="PANTHER" id="PTHR11575:SF24">
    <property type="entry name" value="5'-NUCLEOTIDASE"/>
    <property type="match status" value="1"/>
</dbReference>
<protein>
    <recommendedName>
        <fullName evidence="3">5'-nucleotidase</fullName>
    </recommendedName>
</protein>
<dbReference type="GO" id="GO:0009166">
    <property type="term" value="P:nucleotide catabolic process"/>
    <property type="evidence" value="ECO:0007669"/>
    <property type="project" value="InterPro"/>
</dbReference>
<reference evidence="1 2" key="1">
    <citation type="submission" date="2020-04" db="EMBL/GenBank/DDBJ databases">
        <authorList>
            <person name="Hitch T.C.A."/>
            <person name="Wylensek D."/>
            <person name="Clavel T."/>
        </authorList>
    </citation>
    <scope>NUCLEOTIDE SEQUENCE [LARGE SCALE GENOMIC DNA]</scope>
    <source>
        <strain evidence="1 2">BSM-383-APC-22F</strain>
    </source>
</reference>
<dbReference type="GO" id="GO:0030288">
    <property type="term" value="C:outer membrane-bounded periplasmic space"/>
    <property type="evidence" value="ECO:0007669"/>
    <property type="project" value="TreeGrafter"/>
</dbReference>
<dbReference type="Gene3D" id="3.60.21.10">
    <property type="match status" value="1"/>
</dbReference>
<evidence type="ECO:0000313" key="1">
    <source>
        <dbReference type="EMBL" id="NME43745.1"/>
    </source>
</evidence>
<dbReference type="InterPro" id="IPR006179">
    <property type="entry name" value="5_nucleotidase/apyrase"/>
</dbReference>
<sequence length="150" mass="16005">MHGYVTESEDVIGLGKIAALKASDDDAILVDAGDATQGLPIASLTKGADIIRLMNVAGYDVMAAGNHEFDFGIDILKQNVALASFPMLGANVLYNGSPLLEAQTVIQKDGHRIGFFGISTTQTATSTNPEGMQGLYLRMKSKRQKNKLHP</sequence>
<proteinExistence type="predicted"/>
<organism evidence="1 2">
    <name type="scientific">Faecalicoccus pleomorphus</name>
    <dbReference type="NCBI Taxonomy" id="1323"/>
    <lineage>
        <taxon>Bacteria</taxon>
        <taxon>Bacillati</taxon>
        <taxon>Bacillota</taxon>
        <taxon>Erysipelotrichia</taxon>
        <taxon>Erysipelotrichales</taxon>
        <taxon>Erysipelotrichaceae</taxon>
        <taxon>Faecalicoccus</taxon>
    </lineage>
</organism>
<dbReference type="InterPro" id="IPR029052">
    <property type="entry name" value="Metallo-depent_PP-like"/>
</dbReference>
<dbReference type="AlphaFoldDB" id="A0A7X9NGE9"/>
<gene>
    <name evidence="1" type="ORF">HF861_02470</name>
</gene>
<dbReference type="EMBL" id="JABAFR010000004">
    <property type="protein sequence ID" value="NME43745.1"/>
    <property type="molecule type" value="Genomic_DNA"/>
</dbReference>
<evidence type="ECO:0000313" key="2">
    <source>
        <dbReference type="Proteomes" id="UP000540014"/>
    </source>
</evidence>
<name>A0A7X9NGE9_9FIRM</name>
<dbReference type="SUPFAM" id="SSF56300">
    <property type="entry name" value="Metallo-dependent phosphatases"/>
    <property type="match status" value="1"/>
</dbReference>
<dbReference type="Proteomes" id="UP000540014">
    <property type="component" value="Unassembled WGS sequence"/>
</dbReference>
<dbReference type="PANTHER" id="PTHR11575">
    <property type="entry name" value="5'-NUCLEOTIDASE-RELATED"/>
    <property type="match status" value="1"/>
</dbReference>
<accession>A0A7X9NGE9</accession>
<comment type="caution">
    <text evidence="1">The sequence shown here is derived from an EMBL/GenBank/DDBJ whole genome shotgun (WGS) entry which is preliminary data.</text>
</comment>
<dbReference type="GO" id="GO:0008768">
    <property type="term" value="F:UDP-sugar diphosphatase activity"/>
    <property type="evidence" value="ECO:0007669"/>
    <property type="project" value="TreeGrafter"/>
</dbReference>
<dbReference type="GO" id="GO:0008253">
    <property type="term" value="F:5'-nucleotidase activity"/>
    <property type="evidence" value="ECO:0007669"/>
    <property type="project" value="TreeGrafter"/>
</dbReference>
<evidence type="ECO:0008006" key="3">
    <source>
        <dbReference type="Google" id="ProtNLM"/>
    </source>
</evidence>